<dbReference type="EMBL" id="KV451096">
    <property type="protein sequence ID" value="OAY21356.1"/>
    <property type="molecule type" value="Genomic_DNA"/>
</dbReference>
<evidence type="ECO:0000256" key="1">
    <source>
        <dbReference type="SAM" id="MobiDB-lite"/>
    </source>
</evidence>
<name>A0A199U9R1_MANES</name>
<dbReference type="AlphaFoldDB" id="A0A199U9R1"/>
<protein>
    <submittedName>
        <fullName evidence="2">Uncharacterized protein</fullName>
    </submittedName>
</protein>
<organism evidence="2">
    <name type="scientific">Manihot esculenta</name>
    <name type="common">Cassava</name>
    <name type="synonym">Jatropha manihot</name>
    <dbReference type="NCBI Taxonomy" id="3983"/>
    <lineage>
        <taxon>Eukaryota</taxon>
        <taxon>Viridiplantae</taxon>
        <taxon>Streptophyta</taxon>
        <taxon>Embryophyta</taxon>
        <taxon>Tracheophyta</taxon>
        <taxon>Spermatophyta</taxon>
        <taxon>Magnoliopsida</taxon>
        <taxon>eudicotyledons</taxon>
        <taxon>Gunneridae</taxon>
        <taxon>Pentapetalae</taxon>
        <taxon>rosids</taxon>
        <taxon>fabids</taxon>
        <taxon>Malpighiales</taxon>
        <taxon>Euphorbiaceae</taxon>
        <taxon>Crotonoideae</taxon>
        <taxon>Manihoteae</taxon>
        <taxon>Manihot</taxon>
    </lineage>
</organism>
<accession>A0A199U9R1</accession>
<sequence length="41" mass="4603">MPMAHNNIPSNLNYVKSRRNPKSVSIKSISICKNNGINFSK</sequence>
<gene>
    <name evidence="2" type="ORF">MANES_S094800</name>
</gene>
<evidence type="ECO:0000313" key="2">
    <source>
        <dbReference type="EMBL" id="OAY21356.1"/>
    </source>
</evidence>
<reference evidence="2" key="1">
    <citation type="submission" date="2016-02" db="EMBL/GenBank/DDBJ databases">
        <title>WGS assembly of Manihot esculenta.</title>
        <authorList>
            <person name="Bredeson J.V."/>
            <person name="Prochnik S.E."/>
            <person name="Lyons J.B."/>
            <person name="Schmutz J."/>
            <person name="Grimwood J."/>
            <person name="Vrebalov J."/>
            <person name="Bart R.S."/>
            <person name="Amuge T."/>
            <person name="Ferguson M.E."/>
            <person name="Green R."/>
            <person name="Putnam N."/>
            <person name="Stites J."/>
            <person name="Rounsley S."/>
            <person name="Rokhsar D.S."/>
        </authorList>
    </citation>
    <scope>NUCLEOTIDE SEQUENCE [LARGE SCALE GENOMIC DNA]</scope>
    <source>
        <tissue evidence="2">Leaf</tissue>
    </source>
</reference>
<feature type="region of interest" description="Disordered" evidence="1">
    <location>
        <begin position="1"/>
        <end position="23"/>
    </location>
</feature>
<proteinExistence type="predicted"/>